<keyword evidence="2" id="KW-0489">Methyltransferase</keyword>
<keyword evidence="2" id="KW-0808">Transferase</keyword>
<reference evidence="2" key="1">
    <citation type="journal article" date="2014" name="Int. J. Syst. Evol. Microbiol.">
        <title>Complete genome sequence of Corynebacterium casei LMG S-19264T (=DSM 44701T), isolated from a smear-ripened cheese.</title>
        <authorList>
            <consortium name="US DOE Joint Genome Institute (JGI-PGF)"/>
            <person name="Walter F."/>
            <person name="Albersmeier A."/>
            <person name="Kalinowski J."/>
            <person name="Ruckert C."/>
        </authorList>
    </citation>
    <scope>NUCLEOTIDE SEQUENCE</scope>
    <source>
        <strain evidence="2">KCTC 32422</strain>
    </source>
</reference>
<dbReference type="SUPFAM" id="SSF53335">
    <property type="entry name" value="S-adenosyl-L-methionine-dependent methyltransferases"/>
    <property type="match status" value="1"/>
</dbReference>
<dbReference type="InterPro" id="IPR013216">
    <property type="entry name" value="Methyltransf_11"/>
</dbReference>
<name>A0A918VG46_9SPHN</name>
<proteinExistence type="predicted"/>
<keyword evidence="3" id="KW-1185">Reference proteome</keyword>
<sequence>MGLGSWYEEHVVPRFIQCACSAPGIMKLREQVVPLASGAVFEIGCGGGINQPFYDPGKVTSFSGMDPSAKGLEYARAAASAKGWAADIRPGFGEAIPFGDASFDSVVCTFTLCSVHDQAQTLRELRRILKPGGRLLYAEHGRAPDAGVRKWQGRIEPVWKRLAGGCHLTRPVNGAVDQAGFAVHALGQRYTPKVPKWAGWMEWGEAVRAE</sequence>
<dbReference type="Gene3D" id="3.40.50.150">
    <property type="entry name" value="Vaccinia Virus protein VP39"/>
    <property type="match status" value="1"/>
</dbReference>
<dbReference type="RefSeq" id="WP_189539938.1">
    <property type="nucleotide sequence ID" value="NZ_BMZD01000003.1"/>
</dbReference>
<evidence type="ECO:0000313" key="3">
    <source>
        <dbReference type="Proteomes" id="UP000634139"/>
    </source>
</evidence>
<protein>
    <submittedName>
        <fullName evidence="2">S-adenosylmethionine-dependent methyltransferase</fullName>
    </submittedName>
</protein>
<evidence type="ECO:0000259" key="1">
    <source>
        <dbReference type="Pfam" id="PF08241"/>
    </source>
</evidence>
<dbReference type="Proteomes" id="UP000634139">
    <property type="component" value="Unassembled WGS sequence"/>
</dbReference>
<dbReference type="GO" id="GO:0032259">
    <property type="term" value="P:methylation"/>
    <property type="evidence" value="ECO:0007669"/>
    <property type="project" value="UniProtKB-KW"/>
</dbReference>
<accession>A0A918VG46</accession>
<dbReference type="EMBL" id="BMZD01000003">
    <property type="protein sequence ID" value="GGZ95293.1"/>
    <property type="molecule type" value="Genomic_DNA"/>
</dbReference>
<dbReference type="GO" id="GO:0008757">
    <property type="term" value="F:S-adenosylmethionine-dependent methyltransferase activity"/>
    <property type="evidence" value="ECO:0007669"/>
    <property type="project" value="InterPro"/>
</dbReference>
<organism evidence="2 3">
    <name type="scientific">Novosphingobium arvoryzae</name>
    <dbReference type="NCBI Taxonomy" id="1256514"/>
    <lineage>
        <taxon>Bacteria</taxon>
        <taxon>Pseudomonadati</taxon>
        <taxon>Pseudomonadota</taxon>
        <taxon>Alphaproteobacteria</taxon>
        <taxon>Sphingomonadales</taxon>
        <taxon>Sphingomonadaceae</taxon>
        <taxon>Novosphingobium</taxon>
    </lineage>
</organism>
<feature type="domain" description="Methyltransferase type 11" evidence="1">
    <location>
        <begin position="42"/>
        <end position="136"/>
    </location>
</feature>
<dbReference type="PANTHER" id="PTHR45036:SF1">
    <property type="entry name" value="METHYLTRANSFERASE LIKE 7A"/>
    <property type="match status" value="1"/>
</dbReference>
<comment type="caution">
    <text evidence="2">The sequence shown here is derived from an EMBL/GenBank/DDBJ whole genome shotgun (WGS) entry which is preliminary data.</text>
</comment>
<dbReference type="CDD" id="cd02440">
    <property type="entry name" value="AdoMet_MTases"/>
    <property type="match status" value="1"/>
</dbReference>
<dbReference type="InterPro" id="IPR052356">
    <property type="entry name" value="Thiol_S-MT"/>
</dbReference>
<dbReference type="Pfam" id="PF08241">
    <property type="entry name" value="Methyltransf_11"/>
    <property type="match status" value="1"/>
</dbReference>
<reference evidence="2" key="2">
    <citation type="submission" date="2020-09" db="EMBL/GenBank/DDBJ databases">
        <authorList>
            <person name="Sun Q."/>
            <person name="Kim S."/>
        </authorList>
    </citation>
    <scope>NUCLEOTIDE SEQUENCE</scope>
    <source>
        <strain evidence="2">KCTC 32422</strain>
    </source>
</reference>
<dbReference type="AlphaFoldDB" id="A0A918VG46"/>
<gene>
    <name evidence="2" type="ORF">GCM10011617_14170</name>
</gene>
<evidence type="ECO:0000313" key="2">
    <source>
        <dbReference type="EMBL" id="GGZ95293.1"/>
    </source>
</evidence>
<dbReference type="InterPro" id="IPR029063">
    <property type="entry name" value="SAM-dependent_MTases_sf"/>
</dbReference>
<dbReference type="PANTHER" id="PTHR45036">
    <property type="entry name" value="METHYLTRANSFERASE LIKE 7B"/>
    <property type="match status" value="1"/>
</dbReference>